<organism evidence="1 2">
    <name type="scientific">Croceivirga radicis</name>
    <dbReference type="NCBI Taxonomy" id="1929488"/>
    <lineage>
        <taxon>Bacteria</taxon>
        <taxon>Pseudomonadati</taxon>
        <taxon>Bacteroidota</taxon>
        <taxon>Flavobacteriia</taxon>
        <taxon>Flavobacteriales</taxon>
        <taxon>Flavobacteriaceae</taxon>
        <taxon>Croceivirga</taxon>
    </lineage>
</organism>
<accession>A0A1V6LW50</accession>
<dbReference type="Proteomes" id="UP000191680">
    <property type="component" value="Unassembled WGS sequence"/>
</dbReference>
<evidence type="ECO:0000313" key="1">
    <source>
        <dbReference type="EMBL" id="OQD44410.1"/>
    </source>
</evidence>
<keyword evidence="2" id="KW-1185">Reference proteome</keyword>
<gene>
    <name evidence="1" type="ORF">BUL40_02320</name>
</gene>
<name>A0A1V6LW50_9FLAO</name>
<reference evidence="1 2" key="1">
    <citation type="submission" date="2016-12" db="EMBL/GenBank/DDBJ databases">
        <authorList>
            <person name="Song W.-J."/>
            <person name="Kurnit D.M."/>
        </authorList>
    </citation>
    <scope>NUCLEOTIDE SEQUENCE [LARGE SCALE GENOMIC DNA]</scope>
    <source>
        <strain evidence="1 2">HSG9</strain>
    </source>
</reference>
<proteinExistence type="predicted"/>
<dbReference type="RefSeq" id="WP_080317911.1">
    <property type="nucleotide sequence ID" value="NZ_MTBC01000001.1"/>
</dbReference>
<evidence type="ECO:0000313" key="2">
    <source>
        <dbReference type="Proteomes" id="UP000191680"/>
    </source>
</evidence>
<dbReference type="AlphaFoldDB" id="A0A1V6LW50"/>
<protein>
    <submittedName>
        <fullName evidence="1">Uncharacterized protein</fullName>
    </submittedName>
</protein>
<comment type="caution">
    <text evidence="1">The sequence shown here is derived from an EMBL/GenBank/DDBJ whole genome shotgun (WGS) entry which is preliminary data.</text>
</comment>
<sequence>MFGLGKKYNYESLADAIKIVVPHDDEKEFCVKTIKDSISDGGSAFESSKYRFGYMDSERKNLNPSHKQLPFFVFYDLITESYLQLTRKINSQDDLWSRISILLINHNLNQFKSQLDSEIYYNHEIEYHVDNSNMIFNSTEFVIYKMSIENDSAIGLLPVNSYNQLIKLLDKTPIELKIMNG</sequence>
<dbReference type="EMBL" id="MTBC01000001">
    <property type="protein sequence ID" value="OQD44410.1"/>
    <property type="molecule type" value="Genomic_DNA"/>
</dbReference>